<evidence type="ECO:0000313" key="1">
    <source>
        <dbReference type="EMBL" id="KAF7366570.1"/>
    </source>
</evidence>
<evidence type="ECO:0000313" key="2">
    <source>
        <dbReference type="Proteomes" id="UP000623467"/>
    </source>
</evidence>
<protein>
    <submittedName>
        <fullName evidence="1">Trehalose-6-phosphate phosphatase</fullName>
    </submittedName>
</protein>
<organism evidence="1 2">
    <name type="scientific">Mycena sanguinolenta</name>
    <dbReference type="NCBI Taxonomy" id="230812"/>
    <lineage>
        <taxon>Eukaryota</taxon>
        <taxon>Fungi</taxon>
        <taxon>Dikarya</taxon>
        <taxon>Basidiomycota</taxon>
        <taxon>Agaricomycotina</taxon>
        <taxon>Agaricomycetes</taxon>
        <taxon>Agaricomycetidae</taxon>
        <taxon>Agaricales</taxon>
        <taxon>Marasmiineae</taxon>
        <taxon>Mycenaceae</taxon>
        <taxon>Mycena</taxon>
    </lineage>
</organism>
<reference evidence="1" key="1">
    <citation type="submission" date="2020-05" db="EMBL/GenBank/DDBJ databases">
        <title>Mycena genomes resolve the evolution of fungal bioluminescence.</title>
        <authorList>
            <person name="Tsai I.J."/>
        </authorList>
    </citation>
    <scope>NUCLEOTIDE SEQUENCE</scope>
    <source>
        <strain evidence="1">160909Yilan</strain>
    </source>
</reference>
<proteinExistence type="predicted"/>
<gene>
    <name evidence="1" type="ORF">MSAN_00914400</name>
</gene>
<dbReference type="AlphaFoldDB" id="A0A8H6YSW7"/>
<dbReference type="Gene3D" id="3.40.50.2000">
    <property type="entry name" value="Glycogen Phosphorylase B"/>
    <property type="match status" value="1"/>
</dbReference>
<dbReference type="OrthoDB" id="755951at2759"/>
<keyword evidence="2" id="KW-1185">Reference proteome</keyword>
<sequence length="311" mass="34521">MTREAASERDIATRRGVSHGCDRGQRMLVTSSPPSHSAFSSSTSFPASPCVSSHHLVLLSLFVLTSHQLPDRQKNKLRARLVSWVDLTVITLLCNGMNATNMEFVVASVRHLRLLLRAPFSFLTFSLLRVLLVPLRVNADADADSHAEPHEKVVPVISKHTDFSLTVNSWNFGDVATAINDDLLMSEPKKLVRHSALHKVVTSHCCLGSWVERRPPAGYPPSRAMYWRAGTMQRRRGPFEYDGTPRIHRQDVLHDDPFASTLTALEQLSVNVAYIISTRDGALLEHHLGHLKLVRLDTGDSCARLGSTGLI</sequence>
<dbReference type="Proteomes" id="UP000623467">
    <property type="component" value="Unassembled WGS sequence"/>
</dbReference>
<name>A0A8H6YSW7_9AGAR</name>
<comment type="caution">
    <text evidence="1">The sequence shown here is derived from an EMBL/GenBank/DDBJ whole genome shotgun (WGS) entry which is preliminary data.</text>
</comment>
<accession>A0A8H6YSW7</accession>
<dbReference type="EMBL" id="JACAZH010000006">
    <property type="protein sequence ID" value="KAF7366570.1"/>
    <property type="molecule type" value="Genomic_DNA"/>
</dbReference>